<dbReference type="SUPFAM" id="SSF52047">
    <property type="entry name" value="RNI-like"/>
    <property type="match status" value="1"/>
</dbReference>
<accession>A0A6A6KHB3</accession>
<comment type="caution">
    <text evidence="2">The sequence shown here is derived from an EMBL/GenBank/DDBJ whole genome shotgun (WGS) entry which is preliminary data.</text>
</comment>
<dbReference type="AlphaFoldDB" id="A0A6A6KHB3"/>
<dbReference type="EMBL" id="JAAGAX010000016">
    <property type="protein sequence ID" value="KAF2287556.1"/>
    <property type="molecule type" value="Genomic_DNA"/>
</dbReference>
<evidence type="ECO:0000313" key="3">
    <source>
        <dbReference type="Proteomes" id="UP000467840"/>
    </source>
</evidence>
<dbReference type="InterPro" id="IPR001810">
    <property type="entry name" value="F-box_dom"/>
</dbReference>
<dbReference type="PANTHER" id="PTHR31639:SF312">
    <property type="entry name" value="CYCLIN-LIKE F-BOX"/>
    <property type="match status" value="1"/>
</dbReference>
<dbReference type="Gene3D" id="1.20.1280.50">
    <property type="match status" value="1"/>
</dbReference>
<dbReference type="CDD" id="cd22160">
    <property type="entry name" value="F-box_AtFBL13-like"/>
    <property type="match status" value="1"/>
</dbReference>
<dbReference type="Pfam" id="PF08387">
    <property type="entry name" value="FBD"/>
    <property type="match status" value="1"/>
</dbReference>
<reference evidence="2 3" key="1">
    <citation type="journal article" date="2020" name="Mol. Plant">
        <title>The Chromosome-Based Rubber Tree Genome Provides New Insights into Spurge Genome Evolution and Rubber Biosynthesis.</title>
        <authorList>
            <person name="Liu J."/>
            <person name="Shi C."/>
            <person name="Shi C.C."/>
            <person name="Li W."/>
            <person name="Zhang Q.J."/>
            <person name="Zhang Y."/>
            <person name="Li K."/>
            <person name="Lu H.F."/>
            <person name="Shi C."/>
            <person name="Zhu S.T."/>
            <person name="Xiao Z.Y."/>
            <person name="Nan H."/>
            <person name="Yue Y."/>
            <person name="Zhu X.G."/>
            <person name="Wu Y."/>
            <person name="Hong X.N."/>
            <person name="Fan G.Y."/>
            <person name="Tong Y."/>
            <person name="Zhang D."/>
            <person name="Mao C.L."/>
            <person name="Liu Y.L."/>
            <person name="Hao S.J."/>
            <person name="Liu W.Q."/>
            <person name="Lv M.Q."/>
            <person name="Zhang H.B."/>
            <person name="Liu Y."/>
            <person name="Hu-Tang G.R."/>
            <person name="Wang J.P."/>
            <person name="Wang J.H."/>
            <person name="Sun Y.H."/>
            <person name="Ni S.B."/>
            <person name="Chen W.B."/>
            <person name="Zhang X.C."/>
            <person name="Jiao Y.N."/>
            <person name="Eichler E.E."/>
            <person name="Li G.H."/>
            <person name="Liu X."/>
            <person name="Gao L.Z."/>
        </authorList>
    </citation>
    <scope>NUCLEOTIDE SEQUENCE [LARGE SCALE GENOMIC DNA]</scope>
    <source>
        <strain evidence="3">cv. GT1</strain>
        <tissue evidence="2">Leaf</tissue>
    </source>
</reference>
<dbReference type="InterPro" id="IPR055411">
    <property type="entry name" value="LRR_FXL15/At3g58940/PEG3-like"/>
</dbReference>
<gene>
    <name evidence="2" type="ORF">GH714_001284</name>
</gene>
<keyword evidence="3" id="KW-1185">Reference proteome</keyword>
<dbReference type="Gene3D" id="3.80.10.10">
    <property type="entry name" value="Ribonuclease Inhibitor"/>
    <property type="match status" value="1"/>
</dbReference>
<organism evidence="2 3">
    <name type="scientific">Hevea brasiliensis</name>
    <name type="common">Para rubber tree</name>
    <name type="synonym">Siphonia brasiliensis</name>
    <dbReference type="NCBI Taxonomy" id="3981"/>
    <lineage>
        <taxon>Eukaryota</taxon>
        <taxon>Viridiplantae</taxon>
        <taxon>Streptophyta</taxon>
        <taxon>Embryophyta</taxon>
        <taxon>Tracheophyta</taxon>
        <taxon>Spermatophyta</taxon>
        <taxon>Magnoliopsida</taxon>
        <taxon>eudicotyledons</taxon>
        <taxon>Gunneridae</taxon>
        <taxon>Pentapetalae</taxon>
        <taxon>rosids</taxon>
        <taxon>fabids</taxon>
        <taxon>Malpighiales</taxon>
        <taxon>Euphorbiaceae</taxon>
        <taxon>Crotonoideae</taxon>
        <taxon>Micrandreae</taxon>
        <taxon>Hevea</taxon>
    </lineage>
</organism>
<evidence type="ECO:0000313" key="2">
    <source>
        <dbReference type="EMBL" id="KAF2287556.1"/>
    </source>
</evidence>
<name>A0A6A6KHB3_HEVBR</name>
<sequence>MERICVGGGSDRISELPSNVIVHILACLPLKDAVRTSTLSKKWKEIWHTMLHIIVDDDHFHGSSLRNLEGIINYILTRHQGKIEKFSVSVEEVKNCYNMKSWICRLSEKSIQELSLIIWGGEYNEVPSELFSCQQLRKLNLRRFEVKLLHSFKGFNNLISLQLNKVNISTAIFERLISGCPLLEQLTIKNLSCFDHLHIIVPNLKYFCFDGEFKSLCFNTPLLEVLSIDLYRIDYDFKNNQFDLRFQIRGLPPAIKELYVRCRFQKFLAAGDTFTEVSTSYSHLRTVVINAFCFDKVDEVASLLSLIGGALNLQMLDIEKVTVRSFHGKDFEIRFIQFVLANAPILKEITVECVKHPDFNQDEVKSLLVPFCVASTEFHLAGGTCDSCSVHSSDSAYNLNSSFSHFW</sequence>
<protein>
    <recommendedName>
        <fullName evidence="1">F-box domain-containing protein</fullName>
    </recommendedName>
</protein>
<dbReference type="Proteomes" id="UP000467840">
    <property type="component" value="Chromosome 8"/>
</dbReference>
<dbReference type="SUPFAM" id="SSF81383">
    <property type="entry name" value="F-box domain"/>
    <property type="match status" value="1"/>
</dbReference>
<dbReference type="Pfam" id="PF00646">
    <property type="entry name" value="F-box"/>
    <property type="match status" value="1"/>
</dbReference>
<evidence type="ECO:0000259" key="1">
    <source>
        <dbReference type="PROSITE" id="PS50181"/>
    </source>
</evidence>
<dbReference type="InterPro" id="IPR032675">
    <property type="entry name" value="LRR_dom_sf"/>
</dbReference>
<dbReference type="PANTHER" id="PTHR31639">
    <property type="entry name" value="F-BOX PROTEIN-LIKE"/>
    <property type="match status" value="1"/>
</dbReference>
<dbReference type="PROSITE" id="PS50181">
    <property type="entry name" value="FBOX"/>
    <property type="match status" value="1"/>
</dbReference>
<dbReference type="InterPro" id="IPR036047">
    <property type="entry name" value="F-box-like_dom_sf"/>
</dbReference>
<dbReference type="InterPro" id="IPR006566">
    <property type="entry name" value="FBD"/>
</dbReference>
<proteinExistence type="predicted"/>
<feature type="domain" description="F-box" evidence="1">
    <location>
        <begin position="10"/>
        <end position="46"/>
    </location>
</feature>
<dbReference type="SMART" id="SM00256">
    <property type="entry name" value="FBOX"/>
    <property type="match status" value="1"/>
</dbReference>
<dbReference type="InterPro" id="IPR053781">
    <property type="entry name" value="F-box_AtFBL13-like"/>
</dbReference>
<dbReference type="Pfam" id="PF24758">
    <property type="entry name" value="LRR_At5g56370"/>
    <property type="match status" value="1"/>
</dbReference>